<evidence type="ECO:0000313" key="4">
    <source>
        <dbReference type="Proteomes" id="UP000663855"/>
    </source>
</evidence>
<reference evidence="3" key="1">
    <citation type="submission" date="2021-02" db="EMBL/GenBank/DDBJ databases">
        <authorList>
            <person name="Nowell W R."/>
        </authorList>
    </citation>
    <scope>NUCLEOTIDE SEQUENCE</scope>
</reference>
<sequence length="965" mass="110214">MLPTFPPLALPENVLSFEGEKFFELVNQTCGEIFKELMEVLSINTVHKLLLVENDILAVFQKKYKELEKITQRACLHLDDDTIMLKPGLRLDFDRFIEALHALTKSFQLNENDDSHNSYSFLIAFIENIFSNLVKNKNNYRYSEAVMHFAQSLYILGGRNVYEFVRLNLPGAIPSMPTLSESLGKAGARIEEGEFRYNELHDHQKSCGYDIAVCSEDATAVIKKVTYNAATNTFTGFSLPLERGIPVARHFQTDSFDELKNWFENEDKTNYLNVHIVQPLIASSPYSSPFLLVAYGISNNFEAIDVLNRWIWMFEKSKQSNVHIVAFSTDCDPRYLLAMRLATGFFAKFVNISLCDRKDVLDIDLPKDWSAWFFMQTRQVFFCFQDPTHLCTKLRNRMLSKKATMLIGNEVVSIEVLMKLIETKSKLVHGLVKTDIQPKDRQNFKACIKLSNDDVLVALEDVDGSQATRVYLRLLRSVIFAYIEHNTSIIDRIYHSWFAVFLCRIWQTWLQIIDEKDILGYRVETKKNLFITGPALFSIELNAHSLLAVCLLVCRHKMPDSALSISNYSSQPCEATFRLTRSMSGAFSSVVTYDEGESYSSNDESDEELETNVNSSSTSGDDSSEDENDLPCISSSEELENEGTERSTDARGLLLALKESPFIVTIFILHRLLGKIKILSDELKYKAFSVLVTMPLFFCFRLKGFFFISAKSVDFGKAHTLISAVIDQIAALRNEENFSKIFDQINQFCADNNADLNVKVKERRLKTTSTRLKNFLVTSTIGEREIIDCECKYRTSIFYPVIDSIILEKRDRFSTTNMDTLRAVSSLSPESSTFLELTELKALCLMLQCDTSLLKNEIQVFKPMLNQSKSKNITDLFFETLPFQQAFPNIIRLTICSMTIPVSSTTTERTFSKMKLIKTIARNSMSDTRLSDLSLLAIERDIVVDYENIIDAFVAQHKNSRILLK</sequence>
<dbReference type="GO" id="GO:0046983">
    <property type="term" value="F:protein dimerization activity"/>
    <property type="evidence" value="ECO:0007669"/>
    <property type="project" value="InterPro"/>
</dbReference>
<accession>A0A816BLH6</accession>
<protein>
    <recommendedName>
        <fullName evidence="2">HAT C-terminal dimerisation domain-containing protein</fullName>
    </recommendedName>
</protein>
<gene>
    <name evidence="3" type="ORF">CJN711_LOCUS36302</name>
</gene>
<dbReference type="Proteomes" id="UP000663855">
    <property type="component" value="Unassembled WGS sequence"/>
</dbReference>
<evidence type="ECO:0000259" key="2">
    <source>
        <dbReference type="Pfam" id="PF05699"/>
    </source>
</evidence>
<name>A0A816BLH6_9BILA</name>
<evidence type="ECO:0000313" key="3">
    <source>
        <dbReference type="EMBL" id="CAF1609240.1"/>
    </source>
</evidence>
<feature type="domain" description="HAT C-terminal dimerisation" evidence="2">
    <location>
        <begin position="882"/>
        <end position="941"/>
    </location>
</feature>
<dbReference type="InterPro" id="IPR052958">
    <property type="entry name" value="IFN-induced_PKR_regulator"/>
</dbReference>
<dbReference type="PANTHER" id="PTHR46289:SF14">
    <property type="entry name" value="DUF4371 DOMAIN-CONTAINING PROTEIN"/>
    <property type="match status" value="1"/>
</dbReference>
<feature type="region of interest" description="Disordered" evidence="1">
    <location>
        <begin position="597"/>
        <end position="645"/>
    </location>
</feature>
<dbReference type="AlphaFoldDB" id="A0A816BLH6"/>
<proteinExistence type="predicted"/>
<dbReference type="PANTHER" id="PTHR46289">
    <property type="entry name" value="52 KDA REPRESSOR OF THE INHIBITOR OF THE PROTEIN KINASE-LIKE PROTEIN-RELATED"/>
    <property type="match status" value="1"/>
</dbReference>
<comment type="caution">
    <text evidence="3">The sequence shown here is derived from an EMBL/GenBank/DDBJ whole genome shotgun (WGS) entry which is preliminary data.</text>
</comment>
<dbReference type="EMBL" id="CAJNOV010017567">
    <property type="protein sequence ID" value="CAF1609240.1"/>
    <property type="molecule type" value="Genomic_DNA"/>
</dbReference>
<dbReference type="Pfam" id="PF05699">
    <property type="entry name" value="Dimer_Tnp_hAT"/>
    <property type="match status" value="1"/>
</dbReference>
<organism evidence="3 4">
    <name type="scientific">Rotaria magnacalcarata</name>
    <dbReference type="NCBI Taxonomy" id="392030"/>
    <lineage>
        <taxon>Eukaryota</taxon>
        <taxon>Metazoa</taxon>
        <taxon>Spiralia</taxon>
        <taxon>Gnathifera</taxon>
        <taxon>Rotifera</taxon>
        <taxon>Eurotatoria</taxon>
        <taxon>Bdelloidea</taxon>
        <taxon>Philodinida</taxon>
        <taxon>Philodinidae</taxon>
        <taxon>Rotaria</taxon>
    </lineage>
</organism>
<dbReference type="InterPro" id="IPR008906">
    <property type="entry name" value="HATC_C_dom"/>
</dbReference>
<evidence type="ECO:0000256" key="1">
    <source>
        <dbReference type="SAM" id="MobiDB-lite"/>
    </source>
</evidence>